<evidence type="ECO:0000256" key="2">
    <source>
        <dbReference type="ARBA" id="ARBA00007832"/>
    </source>
</evidence>
<accession>A0AAD0JSY9</accession>
<dbReference type="PANTHER" id="PTHR34384">
    <property type="entry name" value="L-2,3-DIAMINOPROPANOATE--CITRATE LIGASE"/>
    <property type="match status" value="1"/>
</dbReference>
<evidence type="ECO:0000259" key="4">
    <source>
        <dbReference type="Pfam" id="PF04183"/>
    </source>
</evidence>
<sequence>MTHIVSTPAGLVSLSPLTTDTDTVRTLHAWLSHPGSEYWGMRGLTPDQVGSVFADWQNCPHRQVHIVRIDGLRVGLAVFYDPAEIELDGRYPHRDGDLGMHLLVAPSRTPVPGTTAAVMGAICETAFDTPRARRIVVEPDARNTAVHRLNTRAGFREDGLLELADKTALLSFCTAEDFRVSEIGRSVRTVSTPLSPTSSPPPGGAPAHAHLSGHAMRRAHRHLCAKALAEFSHERLITPGPGAGPGSYEVRAGDERWTFRARVLPLEHWVVDEGSLRREVCGDPVEPDAQALITAIAPALGIPESLVGVYLEEIAATLGSAAFCLHHRDRPAQVLAGADLQEVEAAMTEGHPGFVANNGRIGLGLADRHHYTPEASATVRLVWLAVRRELSHLATVSGLDEDDLYRREFGREALEECGDTLRALGLDPGGYRLLPVHPWQWEHKIAVAFGPDLARRDLVYLGESRSEYRPQQSVRTFFDVTRPERGYVKTALAVQNMGFTRGLSPKYMRDTPAVNDWVAGLVAGDPVLRALDFGILREVAAVGYTGDAYHRAAEYGVSDEGPHTKMIAALWRESPVPRLAEGERAFTLASLLHVDLHGRPLVVEHLERSGSVARTWLRALLDAYVLPVARCLLTHGLVFMPHGENVIVVIGPDHLPRRVLFKDIGEEVAVVTDRPLPEGIDRIRHIVDAETAVLSIHTDVMDGVLRHLAAICDDAGVLPASEFWDETRRCLQTLDGSDGDPGEVDESMWQALFAPRFRHSCLNRLQLRDTRQMVDLTDQAGSLQFAGTLVNPLAQSPTGPAGRHERVVTSGI</sequence>
<dbReference type="Pfam" id="PF06276">
    <property type="entry name" value="FhuF"/>
    <property type="match status" value="1"/>
</dbReference>
<dbReference type="Gene3D" id="3.30.310.280">
    <property type="match status" value="1"/>
</dbReference>
<dbReference type="Gene3D" id="6.10.250.3370">
    <property type="match status" value="1"/>
</dbReference>
<comment type="pathway">
    <text evidence="1">Siderophore biosynthesis.</text>
</comment>
<organism evidence="6 7">
    <name type="scientific">Dietzia psychralcaliphila</name>
    <dbReference type="NCBI Taxonomy" id="139021"/>
    <lineage>
        <taxon>Bacteria</taxon>
        <taxon>Bacillati</taxon>
        <taxon>Actinomycetota</taxon>
        <taxon>Actinomycetes</taxon>
        <taxon>Mycobacteriales</taxon>
        <taxon>Dietziaceae</taxon>
        <taxon>Dietzia</taxon>
    </lineage>
</organism>
<dbReference type="EMBL" id="CP015453">
    <property type="protein sequence ID" value="AWH95211.1"/>
    <property type="molecule type" value="Genomic_DNA"/>
</dbReference>
<protein>
    <submittedName>
        <fullName evidence="6">Siderophore synthetase</fullName>
    </submittedName>
</protein>
<dbReference type="Proteomes" id="UP000244903">
    <property type="component" value="Chromosome"/>
</dbReference>
<dbReference type="InterPro" id="IPR022770">
    <property type="entry name" value="IucA/IucC-like_C"/>
</dbReference>
<dbReference type="SUPFAM" id="SSF55729">
    <property type="entry name" value="Acyl-CoA N-acyltransferases (Nat)"/>
    <property type="match status" value="1"/>
</dbReference>
<dbReference type="InterPro" id="IPR037455">
    <property type="entry name" value="LucA/IucC-like"/>
</dbReference>
<dbReference type="InterPro" id="IPR016181">
    <property type="entry name" value="Acyl_CoA_acyltransferase"/>
</dbReference>
<comment type="similarity">
    <text evidence="2">Belongs to the IucA/IucC family.</text>
</comment>
<reference evidence="6 7" key="1">
    <citation type="submission" date="2016-04" db="EMBL/GenBank/DDBJ databases">
        <title>Complete genome sequence of the haloalkaliphilic hydrocarbon-degrading bacterium Dietzia psychralcaliphila ILA-1T, isolated from a drain of a fish product-processing plant.</title>
        <authorList>
            <person name="Zhao J."/>
            <person name="Hu B."/>
            <person name="Geng S."/>
            <person name="Nie Y."/>
            <person name="Tang Y."/>
        </authorList>
    </citation>
    <scope>NUCLEOTIDE SEQUENCE [LARGE SCALE GENOMIC DNA]</scope>
    <source>
        <strain evidence="6 7">ILA-1</strain>
    </source>
</reference>
<dbReference type="Pfam" id="PF13523">
    <property type="entry name" value="Acetyltransf_8"/>
    <property type="match status" value="1"/>
</dbReference>
<dbReference type="AlphaFoldDB" id="A0AAD0JSY9"/>
<evidence type="ECO:0000259" key="5">
    <source>
        <dbReference type="Pfam" id="PF06276"/>
    </source>
</evidence>
<proteinExistence type="inferred from homology"/>
<feature type="domain" description="Aerobactin siderophore biosynthesis IucA/IucC N-terminal" evidence="4">
    <location>
        <begin position="340"/>
        <end position="593"/>
    </location>
</feature>
<feature type="region of interest" description="Disordered" evidence="3">
    <location>
        <begin position="190"/>
        <end position="210"/>
    </location>
</feature>
<evidence type="ECO:0000313" key="6">
    <source>
        <dbReference type="EMBL" id="AWH95211.1"/>
    </source>
</evidence>
<dbReference type="Gene3D" id="3.40.630.30">
    <property type="match status" value="1"/>
</dbReference>
<dbReference type="GO" id="GO:0019290">
    <property type="term" value="P:siderophore biosynthetic process"/>
    <property type="evidence" value="ECO:0007669"/>
    <property type="project" value="InterPro"/>
</dbReference>
<feature type="domain" description="Aerobactin siderophore biosynthesis IucA/IucC-like C-terminal" evidence="5">
    <location>
        <begin position="615"/>
        <end position="774"/>
    </location>
</feature>
<keyword evidence="7" id="KW-1185">Reference proteome</keyword>
<dbReference type="InterPro" id="IPR007310">
    <property type="entry name" value="Aerobactin_biosyn_IucA/IucC_N"/>
</dbReference>
<evidence type="ECO:0000256" key="1">
    <source>
        <dbReference type="ARBA" id="ARBA00004924"/>
    </source>
</evidence>
<dbReference type="PANTHER" id="PTHR34384:SF6">
    <property type="entry name" value="STAPHYLOFERRIN B SYNTHASE"/>
    <property type="match status" value="1"/>
</dbReference>
<dbReference type="Pfam" id="PF04183">
    <property type="entry name" value="IucA_IucC"/>
    <property type="match status" value="1"/>
</dbReference>
<gene>
    <name evidence="6" type="ORF">A6048_06635</name>
</gene>
<dbReference type="KEGG" id="dpc:A6048_06635"/>
<evidence type="ECO:0000256" key="3">
    <source>
        <dbReference type="SAM" id="MobiDB-lite"/>
    </source>
</evidence>
<evidence type="ECO:0000313" key="7">
    <source>
        <dbReference type="Proteomes" id="UP000244903"/>
    </source>
</evidence>
<dbReference type="RefSeq" id="WP_107748348.1">
    <property type="nucleotide sequence ID" value="NZ_CP015453.1"/>
</dbReference>
<dbReference type="GO" id="GO:0016881">
    <property type="term" value="F:acid-amino acid ligase activity"/>
    <property type="evidence" value="ECO:0007669"/>
    <property type="project" value="UniProtKB-ARBA"/>
</dbReference>
<name>A0AAD0JSY9_9ACTN</name>
<dbReference type="Gene3D" id="1.10.510.40">
    <property type="match status" value="1"/>
</dbReference>